<name>A0A1M3KX75_9BACT</name>
<organism evidence="1 2">
    <name type="scientific">Candidatus Kapaibacterium thiocyanatum</name>
    <dbReference type="NCBI Taxonomy" id="1895771"/>
    <lineage>
        <taxon>Bacteria</taxon>
        <taxon>Pseudomonadati</taxon>
        <taxon>Candidatus Kapaibacteriota</taxon>
        <taxon>Candidatus Kapaibacteriia</taxon>
        <taxon>Candidatus Kapaibacteriales</taxon>
        <taxon>Candidatus Kapaibacteriaceae</taxon>
        <taxon>Candidatus Kapaibacterium</taxon>
    </lineage>
</organism>
<accession>A0A1M3KX75</accession>
<sequence>MLSRLIAFADGRGRGLPFRMLFFTLLLVIYDGEGQTFGVDDTSDVIDYGLFDSLWTDALGQGKLSTYAVRSEPFGRLAGMFAGAQPQAYGPVARSAFWINAYLLCLWQVMERSAGYRSTIWDSTLLRRDTFIVAGEPVVLHGMRERARDHGATVLVAMTFATGSSHAPPFPPRAVRARTWYRQLRDQARRVIRSERFVLYDPAGHVLQLAGFFRPYLDGMVSERGSVVQFFLPYVSESMAASLGLRPHDLRIVISDRIERWARRRG</sequence>
<dbReference type="STRING" id="1895771.BGO89_11160"/>
<dbReference type="AlphaFoldDB" id="A0A1M3KX75"/>
<comment type="caution">
    <text evidence="1">The sequence shown here is derived from an EMBL/GenBank/DDBJ whole genome shotgun (WGS) entry which is preliminary data.</text>
</comment>
<evidence type="ECO:0000313" key="2">
    <source>
        <dbReference type="Proteomes" id="UP000184233"/>
    </source>
</evidence>
<evidence type="ECO:0000313" key="1">
    <source>
        <dbReference type="EMBL" id="OJX57061.1"/>
    </source>
</evidence>
<proteinExistence type="predicted"/>
<dbReference type="Proteomes" id="UP000184233">
    <property type="component" value="Unassembled WGS sequence"/>
</dbReference>
<gene>
    <name evidence="1" type="ORF">BGO89_11160</name>
</gene>
<dbReference type="EMBL" id="MKVH01000024">
    <property type="protein sequence ID" value="OJX57061.1"/>
    <property type="molecule type" value="Genomic_DNA"/>
</dbReference>
<reference evidence="1 2" key="1">
    <citation type="submission" date="2016-09" db="EMBL/GenBank/DDBJ databases">
        <title>Genome-resolved meta-omics ties microbial dynamics to process performance in biotechnology for thiocyanate degradation.</title>
        <authorList>
            <person name="Kantor R.S."/>
            <person name="Huddy R.J."/>
            <person name="Iyer R."/>
            <person name="Thomas B.C."/>
            <person name="Brown C.T."/>
            <person name="Anantharaman K."/>
            <person name="Tringe S."/>
            <person name="Hettich R.L."/>
            <person name="Harrison S.T."/>
            <person name="Banfield J.F."/>
        </authorList>
    </citation>
    <scope>NUCLEOTIDE SEQUENCE [LARGE SCALE GENOMIC DNA]</scope>
    <source>
        <strain evidence="1">59-99</strain>
    </source>
</reference>
<protein>
    <submittedName>
        <fullName evidence="1">Uncharacterized protein</fullName>
    </submittedName>
</protein>